<dbReference type="EMBL" id="QZWG01000003">
    <property type="protein sequence ID" value="RZC20359.1"/>
    <property type="molecule type" value="Genomic_DNA"/>
</dbReference>
<comment type="subcellular location">
    <subcellularLocation>
        <location evidence="1">Membrane</location>
        <topology evidence="1">Multi-pass membrane protein</topology>
    </subcellularLocation>
</comment>
<keyword evidence="4" id="KW-1133">Transmembrane helix</keyword>
<comment type="similarity">
    <text evidence="2">Belongs to the TAPT1 family.</text>
</comment>
<evidence type="ECO:0000256" key="4">
    <source>
        <dbReference type="ARBA" id="ARBA00022989"/>
    </source>
</evidence>
<dbReference type="Pfam" id="PF05346">
    <property type="entry name" value="DUF747"/>
    <property type="match status" value="1"/>
</dbReference>
<evidence type="ECO:0000256" key="1">
    <source>
        <dbReference type="ARBA" id="ARBA00004141"/>
    </source>
</evidence>
<dbReference type="PANTHER" id="PTHR13317">
    <property type="entry name" value="TRANSMEMBRANE ANTERIOR POSTERIOR TRANSFORMATION PROTEIN 1 HOMOLOG"/>
    <property type="match status" value="1"/>
</dbReference>
<gene>
    <name evidence="6" type="ORF">D0Y65_006977</name>
</gene>
<evidence type="ECO:0000313" key="6">
    <source>
        <dbReference type="EMBL" id="RZC20359.1"/>
    </source>
</evidence>
<keyword evidence="3" id="KW-0812">Transmembrane</keyword>
<reference evidence="6 7" key="1">
    <citation type="submission" date="2018-09" db="EMBL/GenBank/DDBJ databases">
        <title>A high-quality reference genome of wild soybean provides a powerful tool to mine soybean genomes.</title>
        <authorList>
            <person name="Xie M."/>
            <person name="Chung C.Y.L."/>
            <person name="Li M.-W."/>
            <person name="Wong F.-L."/>
            <person name="Chan T.-F."/>
            <person name="Lam H.-M."/>
        </authorList>
    </citation>
    <scope>NUCLEOTIDE SEQUENCE [LARGE SCALE GENOMIC DNA]</scope>
    <source>
        <strain evidence="7">cv. W05</strain>
        <tissue evidence="6">Hypocotyl of etiolated seedlings</tissue>
    </source>
</reference>
<sequence length="119" mass="13612">MLFHSAEELARCPLKTEIILVHSFILLVQAITLSVCIVSHYNALPALLVSNNFSEIKSYVFKGYSKDNVHSMVYSDSIERFHISALILFVLAQNILKAEGPWFGSFISNISWFIYLKWL</sequence>
<dbReference type="Proteomes" id="UP000289340">
    <property type="component" value="Chromosome 3"/>
</dbReference>
<evidence type="ECO:0000256" key="3">
    <source>
        <dbReference type="ARBA" id="ARBA00022692"/>
    </source>
</evidence>
<protein>
    <submittedName>
        <fullName evidence="6">Protein POLLEN DEFECTIVE IN GUIDANCE 1</fullName>
    </submittedName>
</protein>
<evidence type="ECO:0000313" key="7">
    <source>
        <dbReference type="Proteomes" id="UP000289340"/>
    </source>
</evidence>
<accession>A0A445LB82</accession>
<dbReference type="PANTHER" id="PTHR13317:SF4">
    <property type="entry name" value="TRANSMEMBRANE ANTERIOR POSTERIOR TRANSFORMATION PROTEIN 1 HOMOLOG"/>
    <property type="match status" value="1"/>
</dbReference>
<organism evidence="6 7">
    <name type="scientific">Glycine soja</name>
    <name type="common">Wild soybean</name>
    <dbReference type="NCBI Taxonomy" id="3848"/>
    <lineage>
        <taxon>Eukaryota</taxon>
        <taxon>Viridiplantae</taxon>
        <taxon>Streptophyta</taxon>
        <taxon>Embryophyta</taxon>
        <taxon>Tracheophyta</taxon>
        <taxon>Spermatophyta</taxon>
        <taxon>Magnoliopsida</taxon>
        <taxon>eudicotyledons</taxon>
        <taxon>Gunneridae</taxon>
        <taxon>Pentapetalae</taxon>
        <taxon>rosids</taxon>
        <taxon>fabids</taxon>
        <taxon>Fabales</taxon>
        <taxon>Fabaceae</taxon>
        <taxon>Papilionoideae</taxon>
        <taxon>50 kb inversion clade</taxon>
        <taxon>NPAAA clade</taxon>
        <taxon>indigoferoid/millettioid clade</taxon>
        <taxon>Phaseoleae</taxon>
        <taxon>Glycine</taxon>
        <taxon>Glycine subgen. Soja</taxon>
    </lineage>
</organism>
<dbReference type="AlphaFoldDB" id="A0A445LB82"/>
<keyword evidence="7" id="KW-1185">Reference proteome</keyword>
<proteinExistence type="inferred from homology"/>
<dbReference type="InterPro" id="IPR008010">
    <property type="entry name" value="Tatp1"/>
</dbReference>
<evidence type="ECO:0000256" key="2">
    <source>
        <dbReference type="ARBA" id="ARBA00008803"/>
    </source>
</evidence>
<keyword evidence="5" id="KW-0472">Membrane</keyword>
<name>A0A445LB82_GLYSO</name>
<comment type="caution">
    <text evidence="6">The sequence shown here is derived from an EMBL/GenBank/DDBJ whole genome shotgun (WGS) entry which is preliminary data.</text>
</comment>
<dbReference type="GO" id="GO:0005789">
    <property type="term" value="C:endoplasmic reticulum membrane"/>
    <property type="evidence" value="ECO:0007669"/>
    <property type="project" value="TreeGrafter"/>
</dbReference>
<evidence type="ECO:0000256" key="5">
    <source>
        <dbReference type="ARBA" id="ARBA00023136"/>
    </source>
</evidence>